<dbReference type="PANTHER" id="PTHR15574">
    <property type="entry name" value="WD REPEAT DOMAIN-CONTAINING FAMILY"/>
    <property type="match status" value="1"/>
</dbReference>
<evidence type="ECO:0000256" key="2">
    <source>
        <dbReference type="ARBA" id="ARBA00022737"/>
    </source>
</evidence>
<dbReference type="EMBL" id="CAJPVJ010000072">
    <property type="protein sequence ID" value="CAG2160224.1"/>
    <property type="molecule type" value="Genomic_DNA"/>
</dbReference>
<dbReference type="PROSITE" id="PS50294">
    <property type="entry name" value="WD_REPEATS_REGION"/>
    <property type="match status" value="1"/>
</dbReference>
<dbReference type="InterPro" id="IPR001680">
    <property type="entry name" value="WD40_rpt"/>
</dbReference>
<evidence type="ECO:0000256" key="3">
    <source>
        <dbReference type="PROSITE-ProRule" id="PRU00221"/>
    </source>
</evidence>
<dbReference type="InterPro" id="IPR015943">
    <property type="entry name" value="WD40/YVTN_repeat-like_dom_sf"/>
</dbReference>
<name>A0A7R9L939_9ACAR</name>
<evidence type="ECO:0000256" key="4">
    <source>
        <dbReference type="SAM" id="MobiDB-lite"/>
    </source>
</evidence>
<sequence length="476" mass="53475">MDHNSHSTDGPNGEVSGDAKPEDKSDDQNTSQLNANKETNECPMDPMDGKDNTSDAIDANTTSDTKTVKPLDTTKSKLVGPPKLLLEEEDNLLSYDPTPNTSYPSIKWHSLQQLQQREYGKLMRPGNKRPMNSYESQAFRRYAYNSLYFFQRLELMAKFEEHNGCVNCLNFNSSGDRLISGSDDLRVAIWDWQKSTLIHKYHTGHTSNVFQCKFCADGHHIVSCARDGQVRICNVHRIGSTVVSNKLVQHKGAAHKLSLTAPQVILSCGEDSVVFEIDLRADKPTKLLNVKNANQQRVPLYSVHSNMVFNPLQFAVSGRDPFVRVYDRRFLPNSEANGTVAPVLSICPEKLKQSKHSVTCCQYSSTADKLLATYNDEDIYTFDAKTGLSETRYSGHRNNATVKGCAWFGDQYIVSGSDDGYVYGWDSQSQHIVMSLYADENGVNMCSQALKVCICWHKRQELVEIIQIHAINLCHI</sequence>
<evidence type="ECO:0000313" key="6">
    <source>
        <dbReference type="Proteomes" id="UP000728032"/>
    </source>
</evidence>
<feature type="repeat" description="WD" evidence="3">
    <location>
        <begin position="159"/>
        <end position="200"/>
    </location>
</feature>
<protein>
    <submittedName>
        <fullName evidence="5">Uncharacterized protein</fullName>
    </submittedName>
</protein>
<feature type="region of interest" description="Disordered" evidence="4">
    <location>
        <begin position="1"/>
        <end position="78"/>
    </location>
</feature>
<dbReference type="InterPro" id="IPR045151">
    <property type="entry name" value="DCAF8"/>
</dbReference>
<proteinExistence type="predicted"/>
<evidence type="ECO:0000256" key="1">
    <source>
        <dbReference type="ARBA" id="ARBA00022574"/>
    </source>
</evidence>
<dbReference type="PANTHER" id="PTHR15574:SF21">
    <property type="entry name" value="DDB1- AND CUL4-ASSOCIATED FACTOR 8"/>
    <property type="match status" value="1"/>
</dbReference>
<dbReference type="Gene3D" id="2.130.10.10">
    <property type="entry name" value="YVTN repeat-like/Quinoprotein amine dehydrogenase"/>
    <property type="match status" value="1"/>
</dbReference>
<dbReference type="InterPro" id="IPR036322">
    <property type="entry name" value="WD40_repeat_dom_sf"/>
</dbReference>
<dbReference type="OrthoDB" id="4869960at2759"/>
<reference evidence="5" key="1">
    <citation type="submission" date="2020-11" db="EMBL/GenBank/DDBJ databases">
        <authorList>
            <person name="Tran Van P."/>
        </authorList>
    </citation>
    <scope>NUCLEOTIDE SEQUENCE</scope>
</reference>
<keyword evidence="1 3" id="KW-0853">WD repeat</keyword>
<dbReference type="SMART" id="SM00320">
    <property type="entry name" value="WD40"/>
    <property type="match status" value="6"/>
</dbReference>
<feature type="compositionally biased region" description="Polar residues" evidence="4">
    <location>
        <begin position="28"/>
        <end position="37"/>
    </location>
</feature>
<dbReference type="EMBL" id="OC914897">
    <property type="protein sequence ID" value="CAD7637313.1"/>
    <property type="molecule type" value="Genomic_DNA"/>
</dbReference>
<dbReference type="SUPFAM" id="SSF50978">
    <property type="entry name" value="WD40 repeat-like"/>
    <property type="match status" value="1"/>
</dbReference>
<feature type="compositionally biased region" description="Basic and acidic residues" evidence="4">
    <location>
        <begin position="17"/>
        <end position="27"/>
    </location>
</feature>
<gene>
    <name evidence="5" type="ORF">ONB1V03_LOCUS743</name>
</gene>
<dbReference type="PROSITE" id="PS50082">
    <property type="entry name" value="WD_REPEATS_2"/>
    <property type="match status" value="1"/>
</dbReference>
<accession>A0A7R9L939</accession>
<organism evidence="5">
    <name type="scientific">Oppiella nova</name>
    <dbReference type="NCBI Taxonomy" id="334625"/>
    <lineage>
        <taxon>Eukaryota</taxon>
        <taxon>Metazoa</taxon>
        <taxon>Ecdysozoa</taxon>
        <taxon>Arthropoda</taxon>
        <taxon>Chelicerata</taxon>
        <taxon>Arachnida</taxon>
        <taxon>Acari</taxon>
        <taxon>Acariformes</taxon>
        <taxon>Sarcoptiformes</taxon>
        <taxon>Oribatida</taxon>
        <taxon>Brachypylina</taxon>
        <taxon>Oppioidea</taxon>
        <taxon>Oppiidae</taxon>
        <taxon>Oppiella</taxon>
    </lineage>
</organism>
<feature type="compositionally biased region" description="Basic and acidic residues" evidence="4">
    <location>
        <begin position="66"/>
        <end position="75"/>
    </location>
</feature>
<dbReference type="AlphaFoldDB" id="A0A7R9L939"/>
<dbReference type="GO" id="GO:0080008">
    <property type="term" value="C:Cul4-RING E3 ubiquitin ligase complex"/>
    <property type="evidence" value="ECO:0007669"/>
    <property type="project" value="TreeGrafter"/>
</dbReference>
<dbReference type="GO" id="GO:0005737">
    <property type="term" value="C:cytoplasm"/>
    <property type="evidence" value="ECO:0007669"/>
    <property type="project" value="TreeGrafter"/>
</dbReference>
<keyword evidence="6" id="KW-1185">Reference proteome</keyword>
<dbReference type="Pfam" id="PF00400">
    <property type="entry name" value="WD40"/>
    <property type="match status" value="3"/>
</dbReference>
<keyword evidence="2" id="KW-0677">Repeat</keyword>
<evidence type="ECO:0000313" key="5">
    <source>
        <dbReference type="EMBL" id="CAD7637313.1"/>
    </source>
</evidence>
<dbReference type="Proteomes" id="UP000728032">
    <property type="component" value="Unassembled WGS sequence"/>
</dbReference>